<gene>
    <name evidence="2" type="ORF">HYALB_00009321</name>
</gene>
<evidence type="ECO:0000313" key="3">
    <source>
        <dbReference type="Proteomes" id="UP000701801"/>
    </source>
</evidence>
<keyword evidence="1" id="KW-0812">Transmembrane</keyword>
<feature type="transmembrane region" description="Helical" evidence="1">
    <location>
        <begin position="97"/>
        <end position="122"/>
    </location>
</feature>
<name>A0A9N9Q705_9HELO</name>
<dbReference type="EMBL" id="CAJVRM010000221">
    <property type="protein sequence ID" value="CAG8977489.1"/>
    <property type="molecule type" value="Genomic_DNA"/>
</dbReference>
<dbReference type="Proteomes" id="UP000701801">
    <property type="component" value="Unassembled WGS sequence"/>
</dbReference>
<keyword evidence="1" id="KW-1133">Transmembrane helix</keyword>
<dbReference type="OrthoDB" id="5340195at2759"/>
<dbReference type="AlphaFoldDB" id="A0A9N9Q705"/>
<keyword evidence="3" id="KW-1185">Reference proteome</keyword>
<evidence type="ECO:0000313" key="2">
    <source>
        <dbReference type="EMBL" id="CAG8977489.1"/>
    </source>
</evidence>
<keyword evidence="1" id="KW-0472">Membrane</keyword>
<sequence>MPIQNHFGEAHSHLGSKSSIFLEKELPSPPSYEATMEKTKYVTWGVNWVAPGRMVGLMFGGLAFATGHHVFYTSLDGKEVTTGRGNDIRDFTTQEWMIGYGTAFAFLAKTAMAAAVAFAFAYKEHIWTTMKKKPVSIAMKPESSNLEYNCSLL</sequence>
<accession>A0A9N9Q705</accession>
<protein>
    <submittedName>
        <fullName evidence="2">Uncharacterized protein</fullName>
    </submittedName>
</protein>
<comment type="caution">
    <text evidence="2">The sequence shown here is derived from an EMBL/GenBank/DDBJ whole genome shotgun (WGS) entry which is preliminary data.</text>
</comment>
<organism evidence="2 3">
    <name type="scientific">Hymenoscyphus albidus</name>
    <dbReference type="NCBI Taxonomy" id="595503"/>
    <lineage>
        <taxon>Eukaryota</taxon>
        <taxon>Fungi</taxon>
        <taxon>Dikarya</taxon>
        <taxon>Ascomycota</taxon>
        <taxon>Pezizomycotina</taxon>
        <taxon>Leotiomycetes</taxon>
        <taxon>Helotiales</taxon>
        <taxon>Helotiaceae</taxon>
        <taxon>Hymenoscyphus</taxon>
    </lineage>
</organism>
<reference evidence="2" key="1">
    <citation type="submission" date="2021-07" db="EMBL/GenBank/DDBJ databases">
        <authorList>
            <person name="Durling M."/>
        </authorList>
    </citation>
    <scope>NUCLEOTIDE SEQUENCE</scope>
</reference>
<evidence type="ECO:0000256" key="1">
    <source>
        <dbReference type="SAM" id="Phobius"/>
    </source>
</evidence>
<proteinExistence type="predicted"/>